<keyword evidence="4" id="KW-0808">Transferase</keyword>
<dbReference type="Gene3D" id="3.30.420.10">
    <property type="entry name" value="Ribonuclease H-like superfamily/Ribonuclease H"/>
    <property type="match status" value="1"/>
</dbReference>
<dbReference type="GO" id="GO:0045004">
    <property type="term" value="P:DNA replication proofreading"/>
    <property type="evidence" value="ECO:0007669"/>
    <property type="project" value="TreeGrafter"/>
</dbReference>
<dbReference type="RefSeq" id="WP_240156160.1">
    <property type="nucleotide sequence ID" value="NZ_CP049075.1"/>
</dbReference>
<gene>
    <name evidence="4" type="primary">dnaQ</name>
    <name evidence="4" type="ORF">CINF_0755</name>
</gene>
<dbReference type="GO" id="GO:0008408">
    <property type="term" value="F:3'-5' exonuclease activity"/>
    <property type="evidence" value="ECO:0007669"/>
    <property type="project" value="TreeGrafter"/>
</dbReference>
<keyword evidence="4" id="KW-0548">Nucleotidyltransferase</keyword>
<dbReference type="PANTHER" id="PTHR30231">
    <property type="entry name" value="DNA POLYMERASE III SUBUNIT EPSILON"/>
    <property type="match status" value="1"/>
</dbReference>
<dbReference type="SMART" id="SM00479">
    <property type="entry name" value="EXOIII"/>
    <property type="match status" value="1"/>
</dbReference>
<dbReference type="InterPro" id="IPR012337">
    <property type="entry name" value="RNaseH-like_sf"/>
</dbReference>
<dbReference type="NCBIfam" id="NF006316">
    <property type="entry name" value="PRK08517.1"/>
    <property type="match status" value="1"/>
</dbReference>
<dbReference type="CDD" id="cd06127">
    <property type="entry name" value="DEDDh"/>
    <property type="match status" value="1"/>
</dbReference>
<dbReference type="KEGG" id="cinf:CINF_0755"/>
<dbReference type="Proteomes" id="UP000509414">
    <property type="component" value="Chromosome"/>
</dbReference>
<name>A0A7H9CGQ9_9BACT</name>
<dbReference type="GO" id="GO:0005829">
    <property type="term" value="C:cytosol"/>
    <property type="evidence" value="ECO:0007669"/>
    <property type="project" value="TreeGrafter"/>
</dbReference>
<keyword evidence="5" id="KW-1185">Reference proteome</keyword>
<comment type="function">
    <text evidence="1">DNA polymerase III is a complex, multichain enzyme responsible for most of the replicative synthesis in bacteria. The epsilon subunit contain the editing function and is a proofreading 3'-5' exonuclease.</text>
</comment>
<evidence type="ECO:0000256" key="1">
    <source>
        <dbReference type="ARBA" id="ARBA00025483"/>
    </source>
</evidence>
<dbReference type="AlphaFoldDB" id="A0A7H9CGQ9"/>
<dbReference type="Pfam" id="PF00929">
    <property type="entry name" value="RNase_T"/>
    <property type="match status" value="1"/>
</dbReference>
<accession>A0A7H9CGQ9</accession>
<dbReference type="NCBIfam" id="TIGR00573">
    <property type="entry name" value="dnaq"/>
    <property type="match status" value="1"/>
</dbReference>
<organism evidence="4 5">
    <name type="scientific">Candidatus Campylobacter infans</name>
    <dbReference type="NCBI Taxonomy" id="2561898"/>
    <lineage>
        <taxon>Bacteria</taxon>
        <taxon>Pseudomonadati</taxon>
        <taxon>Campylobacterota</taxon>
        <taxon>Epsilonproteobacteria</taxon>
        <taxon>Campylobacterales</taxon>
        <taxon>Campylobacteraceae</taxon>
        <taxon>Campylobacter</taxon>
    </lineage>
</organism>
<evidence type="ECO:0000256" key="2">
    <source>
        <dbReference type="ARBA" id="ARBA00026073"/>
    </source>
</evidence>
<evidence type="ECO:0000313" key="4">
    <source>
        <dbReference type="EMBL" id="QLI05276.1"/>
    </source>
</evidence>
<dbReference type="SUPFAM" id="SSF53098">
    <property type="entry name" value="Ribonuclease H-like"/>
    <property type="match status" value="1"/>
</dbReference>
<protein>
    <submittedName>
        <fullName evidence="4">DNA polymerase III, epsilon subunit</fullName>
        <ecNumber evidence="4">2.7.7.7</ecNumber>
    </submittedName>
</protein>
<evidence type="ECO:0000259" key="3">
    <source>
        <dbReference type="SMART" id="SM00479"/>
    </source>
</evidence>
<dbReference type="EMBL" id="CP049075">
    <property type="protein sequence ID" value="QLI05276.1"/>
    <property type="molecule type" value="Genomic_DNA"/>
</dbReference>
<dbReference type="GO" id="GO:0003887">
    <property type="term" value="F:DNA-directed DNA polymerase activity"/>
    <property type="evidence" value="ECO:0007669"/>
    <property type="project" value="UniProtKB-EC"/>
</dbReference>
<evidence type="ECO:0000313" key="5">
    <source>
        <dbReference type="Proteomes" id="UP000509414"/>
    </source>
</evidence>
<proteinExistence type="predicted"/>
<sequence length="271" mass="30067">MIKKKKKINETELLISLLNKAPLNKDAFLQIAAKIDELSDVDISQVENWCALGLELCEQNGVISLATNKRELCKQEFCVVDIETTGSINSGQIIEIGAIKLINGEQTGAFSTLIYADCVPQVITELTGLSANDLIGAPSLAYALKNFRDFLGDCVFVAHNVRFDYGFISKSLVDLGYPPLLNRALCTVELAKRCIASQRYKLNILKELLGIENIHHRAFSDAISAAEILKYCILKLPWSVQSVEDLIFFSKSAPSMQIEPKIEPLNQINFN</sequence>
<reference evidence="4 5" key="1">
    <citation type="submission" date="2020-02" db="EMBL/GenBank/DDBJ databases">
        <title>Complete genome sequence of the novel Campylobacter species Candidatus Campylobacter infans.</title>
        <authorList>
            <person name="Duim B."/>
            <person name="Zomer A."/>
            <person name="van der Graaf L."/>
            <person name="Wagenaar J."/>
        </authorList>
    </citation>
    <scope>NUCLEOTIDE SEQUENCE [LARGE SCALE GENOMIC DNA]</scope>
    <source>
        <strain evidence="4 5">19S00001</strain>
    </source>
</reference>
<dbReference type="FunFam" id="3.30.420.10:FF:000045">
    <property type="entry name" value="3'-5' exonuclease DinG"/>
    <property type="match status" value="1"/>
</dbReference>
<dbReference type="InterPro" id="IPR013520">
    <property type="entry name" value="Ribonucl_H"/>
</dbReference>
<dbReference type="EC" id="2.7.7.7" evidence="4"/>
<dbReference type="GO" id="GO:0003677">
    <property type="term" value="F:DNA binding"/>
    <property type="evidence" value="ECO:0007669"/>
    <property type="project" value="InterPro"/>
</dbReference>
<dbReference type="PANTHER" id="PTHR30231:SF41">
    <property type="entry name" value="DNA POLYMERASE III SUBUNIT EPSILON"/>
    <property type="match status" value="1"/>
</dbReference>
<feature type="domain" description="Exonuclease" evidence="3">
    <location>
        <begin position="76"/>
        <end position="238"/>
    </location>
</feature>
<dbReference type="InterPro" id="IPR006054">
    <property type="entry name" value="DnaQ"/>
</dbReference>
<dbReference type="InterPro" id="IPR036397">
    <property type="entry name" value="RNaseH_sf"/>
</dbReference>
<comment type="subunit">
    <text evidence="2">DNA polymerase III contains a core (composed of alpha, epsilon and theta chains) that associates with a tau subunit. This core dimerizes to form the POLIII' complex. PolIII' associates with the gamma complex (composed of gamma, delta, delta', psi and chi chains) and with the beta chain to form the complete DNA polymerase III complex.</text>
</comment>